<dbReference type="OrthoDB" id="10052168at2759"/>
<gene>
    <name evidence="1" type="ORF">SNEC2469_LOCUS30719</name>
</gene>
<comment type="caution">
    <text evidence="1">The sequence shown here is derived from an EMBL/GenBank/DDBJ whole genome shotgun (WGS) entry which is preliminary data.</text>
</comment>
<proteinExistence type="predicted"/>
<evidence type="ECO:0000313" key="2">
    <source>
        <dbReference type="Proteomes" id="UP000601435"/>
    </source>
</evidence>
<dbReference type="Gene3D" id="3.40.50.880">
    <property type="match status" value="2"/>
</dbReference>
<keyword evidence="2" id="KW-1185">Reference proteome</keyword>
<dbReference type="Proteomes" id="UP000601435">
    <property type="component" value="Unassembled WGS sequence"/>
</dbReference>
<organism evidence="1 2">
    <name type="scientific">Symbiodinium necroappetens</name>
    <dbReference type="NCBI Taxonomy" id="1628268"/>
    <lineage>
        <taxon>Eukaryota</taxon>
        <taxon>Sar</taxon>
        <taxon>Alveolata</taxon>
        <taxon>Dinophyceae</taxon>
        <taxon>Suessiales</taxon>
        <taxon>Symbiodiniaceae</taxon>
        <taxon>Symbiodinium</taxon>
    </lineage>
</organism>
<dbReference type="AlphaFoldDB" id="A0A813BIX5"/>
<accession>A0A813BIX5</accession>
<reference evidence="1" key="1">
    <citation type="submission" date="2021-02" db="EMBL/GenBank/DDBJ databases">
        <authorList>
            <person name="Dougan E. K."/>
            <person name="Rhodes N."/>
            <person name="Thang M."/>
            <person name="Chan C."/>
        </authorList>
    </citation>
    <scope>NUCLEOTIDE SEQUENCE</scope>
</reference>
<evidence type="ECO:0000313" key="1">
    <source>
        <dbReference type="EMBL" id="CAE7906628.1"/>
    </source>
</evidence>
<protein>
    <submittedName>
        <fullName evidence="1">Uncharacterized protein</fullName>
    </submittedName>
</protein>
<dbReference type="InterPro" id="IPR029062">
    <property type="entry name" value="Class_I_gatase-like"/>
</dbReference>
<name>A0A813BIX5_9DINO</name>
<dbReference type="EMBL" id="CAJNJA010072364">
    <property type="protein sequence ID" value="CAE7906628.1"/>
    <property type="molecule type" value="Genomic_DNA"/>
</dbReference>
<sequence length="793" mass="85805">MSWQQSETDSLTDVLSSVRTLSKEDDATMRTDRHSLSSLPPWPRIVTVALSLVLILGVVLFEGRPRAAISRISHRTTESDEIEAYVSELPNAEVVECHLTREHQRSLVMLASTALESPAAMRKFVAMVRKLPGKTEADPPSLFSGLKVLFLEDAGLLKSSFWNPADANFNNSAGLNYQKMASRSGLRLNPKMISAWTKGFSGLDGGWSYDNGADVGIGGIGFDASDFTYASIFDLCATEQQAQALFELQSKHIVPWTPMVVDSQHPCIAKFEAMLSQVSIVFANGGNPDLLGFVLMKFAPQLGEMIKRRVQNGELLYMGRSAGAMAASRDFAMTYEPNPMLAETLLDGSTDGLSLAGSCALRPHASKKLWNVPGDAFGHAAGQQTVRVANGDGLFCDQGHCVVAGKTSRSEPDAFSTSKMHLERVVEAYRHVYRGYRPKRPNLVESSMPERPNCRLVLSGKKPLVALASSGLEAPDAREAFDSLVRDLPPTEASTTNHYQGLKVLVLDDGALLTTSFWNSLDQDFANPNAINYVKTGIRLSPETVRLLTNGFSGLSPGWVLNADCSGACGGLGDFGFDDGAFTHASAFDMCATFQQKEALFRLQSQGLEPEVDMTLETNSPCIEQFYTLLEQASVLVTSSGNADLLGYVYRIFAPQFGEKIVQRVQQGSLIFLGLGAGAMAFGENFAAAATSPALQTLLKGDLQGLKLAGQCAVIPGWDSSELLWDLTSSLFQDAMQNVDIVGLPDGALLLCRRQSCEIRGSVRQRPARVLDGPDSPGTHRGRLADVMAKVFG</sequence>